<dbReference type="Proteomes" id="UP000277671">
    <property type="component" value="Unassembled WGS sequence"/>
</dbReference>
<dbReference type="EMBL" id="RBKT01000001">
    <property type="protein sequence ID" value="RKR86023.1"/>
    <property type="molecule type" value="Genomic_DNA"/>
</dbReference>
<keyword evidence="1" id="KW-0732">Signal</keyword>
<evidence type="ECO:0000313" key="2">
    <source>
        <dbReference type="EMBL" id="RKR86023.1"/>
    </source>
</evidence>
<dbReference type="CDD" id="cd21112">
    <property type="entry name" value="alphaLP-like"/>
    <property type="match status" value="1"/>
</dbReference>
<dbReference type="SUPFAM" id="SSF50494">
    <property type="entry name" value="Trypsin-like serine proteases"/>
    <property type="match status" value="1"/>
</dbReference>
<dbReference type="InterPro" id="IPR009003">
    <property type="entry name" value="Peptidase_S1_PA"/>
</dbReference>
<accession>A0A495JB08</accession>
<reference evidence="2 3" key="1">
    <citation type="submission" date="2018-10" db="EMBL/GenBank/DDBJ databases">
        <title>Sequencing the genomes of 1000 actinobacteria strains.</title>
        <authorList>
            <person name="Klenk H.-P."/>
        </authorList>
    </citation>
    <scope>NUCLEOTIDE SEQUENCE [LARGE SCALE GENOMIC DNA]</scope>
    <source>
        <strain evidence="2 3">DSM 45175</strain>
    </source>
</reference>
<dbReference type="RefSeq" id="WP_121153771.1">
    <property type="nucleotide sequence ID" value="NZ_RBKT01000001.1"/>
</dbReference>
<name>A0A495JB08_9ACTN</name>
<organism evidence="2 3">
    <name type="scientific">Micromonospora pisi</name>
    <dbReference type="NCBI Taxonomy" id="589240"/>
    <lineage>
        <taxon>Bacteria</taxon>
        <taxon>Bacillati</taxon>
        <taxon>Actinomycetota</taxon>
        <taxon>Actinomycetes</taxon>
        <taxon>Micromonosporales</taxon>
        <taxon>Micromonosporaceae</taxon>
        <taxon>Micromonospora</taxon>
    </lineage>
</organism>
<comment type="caution">
    <text evidence="2">The sequence shown here is derived from an EMBL/GenBank/DDBJ whole genome shotgun (WGS) entry which is preliminary data.</text>
</comment>
<feature type="signal peptide" evidence="1">
    <location>
        <begin position="1"/>
        <end position="24"/>
    </location>
</feature>
<gene>
    <name evidence="2" type="ORF">BDK92_0242</name>
</gene>
<protein>
    <submittedName>
        <fullName evidence="2">Streptogrisin C</fullName>
    </submittedName>
</protein>
<dbReference type="AlphaFoldDB" id="A0A495JB08"/>
<feature type="chain" id="PRO_5019721824" evidence="1">
    <location>
        <begin position="25"/>
        <end position="417"/>
    </location>
</feature>
<sequence>MNTRPIRLLAIAASAVLLAGVAFAAPAGAREAKSAPAADTGAVAAAVRAYQSSYPQMSAAAARAAFAQQMDRKKVYERVAADTATYGGAWFDPPTGLMHLSATTPAAASAAAKAAKDLGIRAETHVVSRSWAQLEQQAAALRAGTDGLAKAAKGQVGIDVKTNSVVVAVPAGTLSTARTAAPAGVSVVADPNIQTEADAGCTSRLDCDWTVRAGAVLKYNGSGTCSVGFTARNASAQRFVYTAGHCNSGGGTWSTGAQSIGPMTNSLQSGAIDAGIIRVDNSWFQYDSGGEIYAENANHSVALNYVAPTTGYLLVGETVCLSANFTEINGPNYCGTIGSTSDAAVLGMVRVDGFDACGGDSGGGWYWLSSATYRVAYGIHSRSDTGCHGSSGGTRSWFGSIPLVTPLWGLSIETRAS</sequence>
<evidence type="ECO:0000256" key="1">
    <source>
        <dbReference type="SAM" id="SignalP"/>
    </source>
</evidence>
<dbReference type="InterPro" id="IPR043504">
    <property type="entry name" value="Peptidase_S1_PA_chymotrypsin"/>
</dbReference>
<keyword evidence="3" id="KW-1185">Reference proteome</keyword>
<proteinExistence type="predicted"/>
<dbReference type="OrthoDB" id="1496095at2"/>
<evidence type="ECO:0000313" key="3">
    <source>
        <dbReference type="Proteomes" id="UP000277671"/>
    </source>
</evidence>
<dbReference type="Gene3D" id="2.40.10.10">
    <property type="entry name" value="Trypsin-like serine proteases"/>
    <property type="match status" value="2"/>
</dbReference>